<dbReference type="InterPro" id="IPR002110">
    <property type="entry name" value="Ankyrin_rpt"/>
</dbReference>
<dbReference type="Pfam" id="PF00023">
    <property type="entry name" value="Ank"/>
    <property type="match status" value="1"/>
</dbReference>
<dbReference type="EMBL" id="MN739518">
    <property type="protein sequence ID" value="QHT10046.1"/>
    <property type="molecule type" value="Genomic_DNA"/>
</dbReference>
<evidence type="ECO:0000313" key="3">
    <source>
        <dbReference type="EMBL" id="QHT10046.1"/>
    </source>
</evidence>
<dbReference type="InterPro" id="IPR050745">
    <property type="entry name" value="Multifunctional_regulatory"/>
</dbReference>
<reference evidence="3" key="1">
    <citation type="journal article" date="2020" name="Nature">
        <title>Giant virus diversity and host interactions through global metagenomics.</title>
        <authorList>
            <person name="Schulz F."/>
            <person name="Roux S."/>
            <person name="Paez-Espino D."/>
            <person name="Jungbluth S."/>
            <person name="Walsh D.A."/>
            <person name="Denef V.J."/>
            <person name="McMahon K.D."/>
            <person name="Konstantinidis K.T."/>
            <person name="Eloe-Fadrosh E.A."/>
            <person name="Kyrpides N.C."/>
            <person name="Woyke T."/>
        </authorList>
    </citation>
    <scope>NUCLEOTIDE SEQUENCE</scope>
    <source>
        <strain evidence="3">GVMAG-M-3300023174-104</strain>
    </source>
</reference>
<name>A0A6C0CYZ6_9ZZZZ</name>
<dbReference type="PANTHER" id="PTHR24189">
    <property type="entry name" value="MYOTROPHIN"/>
    <property type="match status" value="1"/>
</dbReference>
<protein>
    <submittedName>
        <fullName evidence="3">Uncharacterized protein</fullName>
    </submittedName>
</protein>
<dbReference type="AlphaFoldDB" id="A0A6C0CYZ6"/>
<sequence>MVMIYYFFFPTETEEHISIITLLLTMNFNSFLCIRRLFLTRTVDPFYIQRHTKKTLLMLAAQYGRTDFMKVLIEEYGADITERDREGRDVVCFAIIHRHLETLRFLLEDCRASPDHAFIQSNTHSQPGYRPLHLLCSQYGYPTEMDDEILNLLLGAHANIHSRTKEGKTPFMLECQEFRRLYILYRLLKTSSCLYSSSNPLVGHQDYQGKTALHHLCTPRMLHTHQWKDKIQLLLNQHADPNIQDYKGWTPLMYFCEWDGDCTFLVLEEEEKSTYLDVIEMFLQYDTDPLIKNRKSETVIDRLMLQLKHISIYHSSWDRKTKALQLIHTYIQQRTTLTKLYYLFHEHLINEHHPLFSFEYLLPEHQYEVIQYLCLNTSESLRKHIFQYN</sequence>
<evidence type="ECO:0000256" key="1">
    <source>
        <dbReference type="ARBA" id="ARBA00022737"/>
    </source>
</evidence>
<keyword evidence="1" id="KW-0677">Repeat</keyword>
<dbReference type="SUPFAM" id="SSF48403">
    <property type="entry name" value="Ankyrin repeat"/>
    <property type="match status" value="1"/>
</dbReference>
<accession>A0A6C0CYZ6</accession>
<dbReference type="InterPro" id="IPR036770">
    <property type="entry name" value="Ankyrin_rpt-contain_sf"/>
</dbReference>
<dbReference type="Pfam" id="PF12796">
    <property type="entry name" value="Ank_2"/>
    <property type="match status" value="1"/>
</dbReference>
<dbReference type="Gene3D" id="1.25.40.20">
    <property type="entry name" value="Ankyrin repeat-containing domain"/>
    <property type="match status" value="2"/>
</dbReference>
<keyword evidence="2" id="KW-0040">ANK repeat</keyword>
<organism evidence="3">
    <name type="scientific">viral metagenome</name>
    <dbReference type="NCBI Taxonomy" id="1070528"/>
    <lineage>
        <taxon>unclassified sequences</taxon>
        <taxon>metagenomes</taxon>
        <taxon>organismal metagenomes</taxon>
    </lineage>
</organism>
<proteinExistence type="predicted"/>
<evidence type="ECO:0000256" key="2">
    <source>
        <dbReference type="ARBA" id="ARBA00023043"/>
    </source>
</evidence>
<dbReference type="SMART" id="SM00248">
    <property type="entry name" value="ANK"/>
    <property type="match status" value="6"/>
</dbReference>
<dbReference type="PROSITE" id="PS50088">
    <property type="entry name" value="ANK_REPEAT"/>
    <property type="match status" value="1"/>
</dbReference>